<gene>
    <name evidence="2" type="ORF">SARC_00991</name>
</gene>
<organism evidence="2 3">
    <name type="scientific">Sphaeroforma arctica JP610</name>
    <dbReference type="NCBI Taxonomy" id="667725"/>
    <lineage>
        <taxon>Eukaryota</taxon>
        <taxon>Ichthyosporea</taxon>
        <taxon>Ichthyophonida</taxon>
        <taxon>Sphaeroforma</taxon>
    </lineage>
</organism>
<proteinExistence type="predicted"/>
<reference evidence="2 3" key="1">
    <citation type="submission" date="2011-02" db="EMBL/GenBank/DDBJ databases">
        <title>The Genome Sequence of Sphaeroforma arctica JP610.</title>
        <authorList>
            <consortium name="The Broad Institute Genome Sequencing Platform"/>
            <person name="Russ C."/>
            <person name="Cuomo C."/>
            <person name="Young S.K."/>
            <person name="Zeng Q."/>
            <person name="Gargeya S."/>
            <person name="Alvarado L."/>
            <person name="Berlin A."/>
            <person name="Chapman S.B."/>
            <person name="Chen Z."/>
            <person name="Freedman E."/>
            <person name="Gellesch M."/>
            <person name="Goldberg J."/>
            <person name="Griggs A."/>
            <person name="Gujja S."/>
            <person name="Heilman E."/>
            <person name="Heiman D."/>
            <person name="Howarth C."/>
            <person name="Mehta T."/>
            <person name="Neiman D."/>
            <person name="Pearson M."/>
            <person name="Roberts A."/>
            <person name="Saif S."/>
            <person name="Shea T."/>
            <person name="Shenoy N."/>
            <person name="Sisk P."/>
            <person name="Stolte C."/>
            <person name="Sykes S."/>
            <person name="White J."/>
            <person name="Yandava C."/>
            <person name="Burger G."/>
            <person name="Gray M.W."/>
            <person name="Holland P.W.H."/>
            <person name="King N."/>
            <person name="Lang F.B.F."/>
            <person name="Roger A.J."/>
            <person name="Ruiz-Trillo I."/>
            <person name="Haas B."/>
            <person name="Nusbaum C."/>
            <person name="Birren B."/>
        </authorList>
    </citation>
    <scope>NUCLEOTIDE SEQUENCE [LARGE SCALE GENOMIC DNA]</scope>
    <source>
        <strain evidence="2 3">JP610</strain>
    </source>
</reference>
<feature type="domain" description="Pirin C-terminal" evidence="1">
    <location>
        <begin position="16"/>
        <end position="117"/>
    </location>
</feature>
<name>A0A0L0GDD5_9EUKA</name>
<dbReference type="Proteomes" id="UP000054560">
    <property type="component" value="Unassembled WGS sequence"/>
</dbReference>
<accession>A0A0L0GDD5</accession>
<dbReference type="AlphaFoldDB" id="A0A0L0GDD5"/>
<dbReference type="PANTHER" id="PTHR13903:SF8">
    <property type="entry name" value="PIRIN"/>
    <property type="match status" value="1"/>
</dbReference>
<dbReference type="InterPro" id="IPR012093">
    <property type="entry name" value="Pirin"/>
</dbReference>
<dbReference type="SUPFAM" id="SSF51182">
    <property type="entry name" value="RmlC-like cupins"/>
    <property type="match status" value="1"/>
</dbReference>
<dbReference type="InterPro" id="IPR008778">
    <property type="entry name" value="Pirin_C_dom"/>
</dbReference>
<evidence type="ECO:0000259" key="1">
    <source>
        <dbReference type="Pfam" id="PF05726"/>
    </source>
</evidence>
<dbReference type="Pfam" id="PF05726">
    <property type="entry name" value="Pirin_C"/>
    <property type="match status" value="1"/>
</dbReference>
<evidence type="ECO:0000313" key="3">
    <source>
        <dbReference type="Proteomes" id="UP000054560"/>
    </source>
</evidence>
<dbReference type="EMBL" id="KQ241631">
    <property type="protein sequence ID" value="KNC86896.1"/>
    <property type="molecule type" value="Genomic_DNA"/>
</dbReference>
<dbReference type="InterPro" id="IPR011051">
    <property type="entry name" value="RmlC_Cupin_sf"/>
</dbReference>
<dbReference type="CDD" id="cd02247">
    <property type="entry name" value="cupin_pirin_C"/>
    <property type="match status" value="1"/>
</dbReference>
<evidence type="ECO:0000313" key="2">
    <source>
        <dbReference type="EMBL" id="KNC86896.1"/>
    </source>
</evidence>
<dbReference type="Gene3D" id="2.60.120.10">
    <property type="entry name" value="Jelly Rolls"/>
    <property type="match status" value="2"/>
</dbReference>
<dbReference type="OrthoDB" id="198735at2759"/>
<dbReference type="PANTHER" id="PTHR13903">
    <property type="entry name" value="PIRIN-RELATED"/>
    <property type="match status" value="1"/>
</dbReference>
<protein>
    <recommendedName>
        <fullName evidence="1">Pirin C-terminal domain-containing protein</fullName>
    </recommendedName>
</protein>
<dbReference type="InterPro" id="IPR014710">
    <property type="entry name" value="RmlC-like_jellyroll"/>
</dbReference>
<dbReference type="STRING" id="667725.A0A0L0GDD5"/>
<sequence length="133" mass="14813">MFAQGSHVWMRPKRTNTNIRHCIHYNAFAYTLSGQAVFRTEGSTTPSDAHYTVVFSWQEGESGIHISVPADAKAPARFVLLGGRPINEPIVQHGPFVMNTQAEIRQTFEDFSNAKNGFEGADTWQATQDVSLD</sequence>
<dbReference type="RefSeq" id="XP_014160798.1">
    <property type="nucleotide sequence ID" value="XM_014305323.1"/>
</dbReference>
<keyword evidence="3" id="KW-1185">Reference proteome</keyword>
<dbReference type="GeneID" id="25901495"/>